<dbReference type="GO" id="GO:0042054">
    <property type="term" value="F:histone methyltransferase activity"/>
    <property type="evidence" value="ECO:0007669"/>
    <property type="project" value="InterPro"/>
</dbReference>
<evidence type="ECO:0000256" key="8">
    <source>
        <dbReference type="SAM" id="MobiDB-lite"/>
    </source>
</evidence>
<proteinExistence type="predicted"/>
<feature type="region of interest" description="Disordered" evidence="8">
    <location>
        <begin position="267"/>
        <end position="305"/>
    </location>
</feature>
<dbReference type="InterPro" id="IPR046341">
    <property type="entry name" value="SET_dom_sf"/>
</dbReference>
<keyword evidence="5" id="KW-0808">Transferase</keyword>
<comment type="subcellular location">
    <subcellularLocation>
        <location evidence="2">Chromosome</location>
    </subcellularLocation>
    <subcellularLocation>
        <location evidence="1">Nucleus</location>
    </subcellularLocation>
</comment>
<feature type="compositionally biased region" description="Polar residues" evidence="8">
    <location>
        <begin position="45"/>
        <end position="55"/>
    </location>
</feature>
<accession>A0A6A6CUL2</accession>
<evidence type="ECO:0000259" key="10">
    <source>
        <dbReference type="PROSITE" id="PS50868"/>
    </source>
</evidence>
<dbReference type="Gene3D" id="2.170.270.10">
    <property type="entry name" value="SET domain"/>
    <property type="match status" value="1"/>
</dbReference>
<dbReference type="InterPro" id="IPR050777">
    <property type="entry name" value="SET2_Histone-Lys_MeTrsfase"/>
</dbReference>
<keyword evidence="6" id="KW-0949">S-adenosyl-L-methionine</keyword>
<feature type="compositionally biased region" description="Basic and acidic residues" evidence="8">
    <location>
        <begin position="600"/>
        <end position="609"/>
    </location>
</feature>
<reference evidence="12" key="1">
    <citation type="journal article" date="2020" name="Stud. Mycol.">
        <title>101 Dothideomycetes genomes: a test case for predicting lifestyles and emergence of pathogens.</title>
        <authorList>
            <person name="Haridas S."/>
            <person name="Albert R."/>
            <person name="Binder M."/>
            <person name="Bloem J."/>
            <person name="Labutti K."/>
            <person name="Salamov A."/>
            <person name="Andreopoulos B."/>
            <person name="Baker S."/>
            <person name="Barry K."/>
            <person name="Bills G."/>
            <person name="Bluhm B."/>
            <person name="Cannon C."/>
            <person name="Castanera R."/>
            <person name="Culley D."/>
            <person name="Daum C."/>
            <person name="Ezra D."/>
            <person name="Gonzalez J."/>
            <person name="Henrissat B."/>
            <person name="Kuo A."/>
            <person name="Liang C."/>
            <person name="Lipzen A."/>
            <person name="Lutzoni F."/>
            <person name="Magnuson J."/>
            <person name="Mondo S."/>
            <person name="Nolan M."/>
            <person name="Ohm R."/>
            <person name="Pangilinan J."/>
            <person name="Park H.-J."/>
            <person name="Ramirez L."/>
            <person name="Alfaro M."/>
            <person name="Sun H."/>
            <person name="Tritt A."/>
            <person name="Yoshinaga Y."/>
            <person name="Zwiers L.-H."/>
            <person name="Turgeon B."/>
            <person name="Goodwin S."/>
            <person name="Spatafora J."/>
            <person name="Crous P."/>
            <person name="Grigoriev I."/>
        </authorList>
    </citation>
    <scope>NUCLEOTIDE SEQUENCE</scope>
    <source>
        <strain evidence="12">ATCC 36951</strain>
    </source>
</reference>
<dbReference type="GO" id="GO:0005694">
    <property type="term" value="C:chromosome"/>
    <property type="evidence" value="ECO:0007669"/>
    <property type="project" value="UniProtKB-SubCell"/>
</dbReference>
<feature type="compositionally biased region" description="Polar residues" evidence="8">
    <location>
        <begin position="779"/>
        <end position="795"/>
    </location>
</feature>
<dbReference type="RefSeq" id="XP_033671292.1">
    <property type="nucleotide sequence ID" value="XM_033804835.1"/>
</dbReference>
<feature type="compositionally biased region" description="Basic and acidic residues" evidence="8">
    <location>
        <begin position="110"/>
        <end position="133"/>
    </location>
</feature>
<dbReference type="GO" id="GO:0005634">
    <property type="term" value="C:nucleus"/>
    <property type="evidence" value="ECO:0007669"/>
    <property type="project" value="UniProtKB-SubCell"/>
</dbReference>
<protein>
    <recommendedName>
        <fullName evidence="14">SET domain-containing protein</fullName>
    </recommendedName>
</protein>
<dbReference type="InterPro" id="IPR001214">
    <property type="entry name" value="SET_dom"/>
</dbReference>
<dbReference type="PANTHER" id="PTHR22884">
    <property type="entry name" value="SET DOMAIN PROTEINS"/>
    <property type="match status" value="1"/>
</dbReference>
<dbReference type="PROSITE" id="PS50280">
    <property type="entry name" value="SET"/>
    <property type="match status" value="1"/>
</dbReference>
<feature type="compositionally biased region" description="Polar residues" evidence="8">
    <location>
        <begin position="78"/>
        <end position="103"/>
    </location>
</feature>
<keyword evidence="4" id="KW-0489">Methyltransferase</keyword>
<dbReference type="InterPro" id="IPR006560">
    <property type="entry name" value="AWS_dom"/>
</dbReference>
<dbReference type="SMART" id="SM00317">
    <property type="entry name" value="SET"/>
    <property type="match status" value="1"/>
</dbReference>
<feature type="region of interest" description="Disordered" evidence="8">
    <location>
        <begin position="600"/>
        <end position="619"/>
    </location>
</feature>
<feature type="domain" description="AWS" evidence="11">
    <location>
        <begin position="365"/>
        <end position="416"/>
    </location>
</feature>
<gene>
    <name evidence="12" type="ORF">M409DRAFT_19225</name>
</gene>
<dbReference type="SMART" id="SM00508">
    <property type="entry name" value="PostSET"/>
    <property type="match status" value="1"/>
</dbReference>
<feature type="domain" description="Post-SET" evidence="10">
    <location>
        <begin position="550"/>
        <end position="566"/>
    </location>
</feature>
<keyword evidence="13" id="KW-1185">Reference proteome</keyword>
<feature type="compositionally biased region" description="Acidic residues" evidence="8">
    <location>
        <begin position="799"/>
        <end position="827"/>
    </location>
</feature>
<evidence type="ECO:0000313" key="13">
    <source>
        <dbReference type="Proteomes" id="UP000799537"/>
    </source>
</evidence>
<dbReference type="PROSITE" id="PS50868">
    <property type="entry name" value="POST_SET"/>
    <property type="match status" value="1"/>
</dbReference>
<feature type="region of interest" description="Disordered" evidence="8">
    <location>
        <begin position="628"/>
        <end position="685"/>
    </location>
</feature>
<sequence length="859" mass="95553">MAPATALLTRAESSTSSIGSHIDVGPLAADDSADEPSASTPPTSVSDSRSMNSSKAVDDSAPPAEEPARRTRRARPTSSYNLKQLSTAQQPLTTTSRNASGLSGRTLVDNAKDDERDTPLGDKLDKALNKDWEIPNESPKGKLPSRIQRQSSIRDRVKNAAGKAGSVLGKRTRDMVETGRRRLGMTKEEQSPQKNKLLKELDLGKGGVLDEMDLEEDFAVPTFARPTKRSKTEAKTALREITQPMTIGQFQKTSDGKKVKKWQPAGLFAGQDEDADPSHAGSRKKLQKKRPGSSTSEAAPEPKKRSVMPLPMFSYLDNSRDFVIPYDVFAPSWKKGDEKPKDWHKINRNRLVGDAKELWDRSERLAQSACVCPIPAKGEAGCDETCLNRVMQYECGKDNCNLDPSQCSNRPFAELGERIKKGGSFDIGVEVVKTDKRGFGIRACRSFRPGQIIMEYTGEIISEAECQRRMREDYKDKACYYLMELERNLVIDGTRGSMARFINHSCDPNCEVRMLKVGGTPRMAVFAGDSGIMTGEELTYDYNFDNFGETRQPCYCGAGNCRGYLGKRLNAAEQKKMAKLEEEKRREAAALAAKAAAKELAKKKEKDSRGSGWRGWVPVDDPEVKAKLREQKKQAEEAAMNSSRAQRLAARARRGSMPASEAKTSPMKKRSSPRRRKTAAVDEIKRRVSRVADNDEDAIEDEDAIIVKKNTLRRTSTGSRFTEDLDMEKRPASRPNSRHSAYNRATGIVKRTTYSVKSAKSSMDLKRQPITEDDDNITLGKQISNSNGRSMSKVSSTKEDEDEEDEDEMDVDDDEDEASEEDDEEEPMIEKPKRNSSIFSLANLTGKWKQTKLTFGKAP</sequence>
<dbReference type="OrthoDB" id="422362at2759"/>
<evidence type="ECO:0000256" key="7">
    <source>
        <dbReference type="ARBA" id="ARBA00023242"/>
    </source>
</evidence>
<evidence type="ECO:0008006" key="14">
    <source>
        <dbReference type="Google" id="ProtNLM"/>
    </source>
</evidence>
<keyword evidence="7" id="KW-0539">Nucleus</keyword>
<evidence type="ECO:0000256" key="1">
    <source>
        <dbReference type="ARBA" id="ARBA00004123"/>
    </source>
</evidence>
<feature type="region of interest" description="Disordered" evidence="8">
    <location>
        <begin position="715"/>
        <end position="841"/>
    </location>
</feature>
<dbReference type="Proteomes" id="UP000799537">
    <property type="component" value="Unassembled WGS sequence"/>
</dbReference>
<name>A0A6A6CUL2_ZASCE</name>
<dbReference type="PROSITE" id="PS51215">
    <property type="entry name" value="AWS"/>
    <property type="match status" value="1"/>
</dbReference>
<dbReference type="Pfam" id="PF00856">
    <property type="entry name" value="SET"/>
    <property type="match status" value="1"/>
</dbReference>
<feature type="compositionally biased region" description="Basic residues" evidence="8">
    <location>
        <begin position="666"/>
        <end position="678"/>
    </location>
</feature>
<evidence type="ECO:0000256" key="4">
    <source>
        <dbReference type="ARBA" id="ARBA00022603"/>
    </source>
</evidence>
<evidence type="ECO:0000256" key="5">
    <source>
        <dbReference type="ARBA" id="ARBA00022679"/>
    </source>
</evidence>
<evidence type="ECO:0000256" key="3">
    <source>
        <dbReference type="ARBA" id="ARBA00022454"/>
    </source>
</evidence>
<dbReference type="InterPro" id="IPR003616">
    <property type="entry name" value="Post-SET_dom"/>
</dbReference>
<dbReference type="AlphaFoldDB" id="A0A6A6CUL2"/>
<feature type="compositionally biased region" description="Basic and acidic residues" evidence="8">
    <location>
        <begin position="721"/>
        <end position="731"/>
    </location>
</feature>
<evidence type="ECO:0000313" key="12">
    <source>
        <dbReference type="EMBL" id="KAF2170403.1"/>
    </source>
</evidence>
<dbReference type="Pfam" id="PF17907">
    <property type="entry name" value="AWS"/>
    <property type="match status" value="1"/>
</dbReference>
<dbReference type="SUPFAM" id="SSF82199">
    <property type="entry name" value="SET domain"/>
    <property type="match status" value="1"/>
</dbReference>
<feature type="region of interest" description="Disordered" evidence="8">
    <location>
        <begin position="1"/>
        <end position="199"/>
    </location>
</feature>
<evidence type="ECO:0000256" key="6">
    <source>
        <dbReference type="ARBA" id="ARBA00022691"/>
    </source>
</evidence>
<feature type="compositionally biased region" description="Polar residues" evidence="8">
    <location>
        <begin position="752"/>
        <end position="761"/>
    </location>
</feature>
<organism evidence="12 13">
    <name type="scientific">Zasmidium cellare ATCC 36951</name>
    <dbReference type="NCBI Taxonomy" id="1080233"/>
    <lineage>
        <taxon>Eukaryota</taxon>
        <taxon>Fungi</taxon>
        <taxon>Dikarya</taxon>
        <taxon>Ascomycota</taxon>
        <taxon>Pezizomycotina</taxon>
        <taxon>Dothideomycetes</taxon>
        <taxon>Dothideomycetidae</taxon>
        <taxon>Mycosphaerellales</taxon>
        <taxon>Mycosphaerellaceae</taxon>
        <taxon>Zasmidium</taxon>
    </lineage>
</organism>
<feature type="compositionally biased region" description="Basic residues" evidence="8">
    <location>
        <begin position="281"/>
        <end position="291"/>
    </location>
</feature>
<evidence type="ECO:0000256" key="2">
    <source>
        <dbReference type="ARBA" id="ARBA00004286"/>
    </source>
</evidence>
<feature type="compositionally biased region" description="Low complexity" evidence="8">
    <location>
        <begin position="26"/>
        <end position="44"/>
    </location>
</feature>
<dbReference type="EMBL" id="ML993585">
    <property type="protein sequence ID" value="KAF2170403.1"/>
    <property type="molecule type" value="Genomic_DNA"/>
</dbReference>
<dbReference type="GeneID" id="54558107"/>
<evidence type="ECO:0000259" key="9">
    <source>
        <dbReference type="PROSITE" id="PS50280"/>
    </source>
</evidence>
<keyword evidence="3" id="KW-0158">Chromosome</keyword>
<feature type="compositionally biased region" description="Basic and acidic residues" evidence="8">
    <location>
        <begin position="171"/>
        <end position="199"/>
    </location>
</feature>
<evidence type="ECO:0000259" key="11">
    <source>
        <dbReference type="PROSITE" id="PS51215"/>
    </source>
</evidence>
<feature type="domain" description="SET" evidence="9">
    <location>
        <begin position="427"/>
        <end position="543"/>
    </location>
</feature>
<dbReference type="GO" id="GO:0032259">
    <property type="term" value="P:methylation"/>
    <property type="evidence" value="ECO:0007669"/>
    <property type="project" value="UniProtKB-KW"/>
</dbReference>